<keyword evidence="1" id="KW-0472">Membrane</keyword>
<reference evidence="2" key="1">
    <citation type="submission" date="2024-05" db="EMBL/GenBank/DDBJ databases">
        <authorList>
            <person name="Mugo M.M."/>
            <person name="Musyoki A.M."/>
            <person name="Makumi A.M."/>
            <person name="Mutai I."/>
            <person name="Drechsel O."/>
            <person name="Kering K.K."/>
            <person name="Muturi P."/>
            <person name="Mbae C.K."/>
            <person name="Kariuki S.M."/>
        </authorList>
    </citation>
    <scope>NUCLEOTIDE SEQUENCE</scope>
</reference>
<dbReference type="Pfam" id="PF25612">
    <property type="entry name" value="DUF7940"/>
    <property type="match status" value="1"/>
</dbReference>
<dbReference type="EMBL" id="PP856713">
    <property type="protein sequence ID" value="XCH39634.1"/>
    <property type="molecule type" value="Genomic_DNA"/>
</dbReference>
<gene>
    <name evidence="2" type="ORF">FANJXIIC_CDS0042</name>
</gene>
<evidence type="ECO:0000313" key="2">
    <source>
        <dbReference type="EMBL" id="XCH39634.1"/>
    </source>
</evidence>
<proteinExistence type="predicted"/>
<sequence>MKKLSNWFIGVWLSFCSYLELWPDSMTHVWMFMPDDLKSEIPDSVVKGISYSVLVLSMFGKMHGMRKENRRLRNDVDSR</sequence>
<feature type="transmembrane region" description="Helical" evidence="1">
    <location>
        <begin position="45"/>
        <end position="64"/>
    </location>
</feature>
<evidence type="ECO:0000256" key="1">
    <source>
        <dbReference type="SAM" id="Phobius"/>
    </source>
</evidence>
<name>A0AAU8GD82_9CAUD</name>
<keyword evidence="1" id="KW-1133">Transmembrane helix</keyword>
<organism evidence="2">
    <name type="scientific">Salmonella phage vB_STmST19_KE08</name>
    <dbReference type="NCBI Taxonomy" id="3161165"/>
    <lineage>
        <taxon>Viruses</taxon>
        <taxon>Duplodnaviria</taxon>
        <taxon>Heunggongvirae</taxon>
        <taxon>Uroviricota</taxon>
        <taxon>Caudoviricetes</taxon>
    </lineage>
</organism>
<keyword evidence="1" id="KW-0812">Transmembrane</keyword>
<accession>A0AAU8GD82</accession>
<protein>
    <submittedName>
        <fullName evidence="2">Holin</fullName>
    </submittedName>
</protein>
<dbReference type="InterPro" id="IPR057700">
    <property type="entry name" value="DUF7940"/>
</dbReference>